<organism evidence="12 13">
    <name type="scientific">Fragilariopsis cylindrus CCMP1102</name>
    <dbReference type="NCBI Taxonomy" id="635003"/>
    <lineage>
        <taxon>Eukaryota</taxon>
        <taxon>Sar</taxon>
        <taxon>Stramenopiles</taxon>
        <taxon>Ochrophyta</taxon>
        <taxon>Bacillariophyta</taxon>
        <taxon>Bacillariophyceae</taxon>
        <taxon>Bacillariophycidae</taxon>
        <taxon>Bacillariales</taxon>
        <taxon>Bacillariaceae</taxon>
        <taxon>Fragilariopsis</taxon>
    </lineage>
</organism>
<dbReference type="InterPro" id="IPR022398">
    <property type="entry name" value="Peptidase_S8_His-AS"/>
</dbReference>
<feature type="region of interest" description="Disordered" evidence="9">
    <location>
        <begin position="546"/>
        <end position="574"/>
    </location>
</feature>
<evidence type="ECO:0000313" key="13">
    <source>
        <dbReference type="Proteomes" id="UP000095751"/>
    </source>
</evidence>
<protein>
    <recommendedName>
        <fullName evidence="6">subtilisin</fullName>
        <ecNumber evidence="6">3.4.21.62</ecNumber>
    </recommendedName>
</protein>
<sequence>MLAVPVLNARFWLVLFLFSSSVEGKVPSSPFVDRGDGENDGETVQTKKFLRKGYSAAEIDISATPSEHERKLAAGARLIARYNSNRGYQLARECASEIISDIDETTDGINYNDIDERGSYNNHTLENRTGEIIFIADEDCMLFLKRQRRDLMWVDYDHPTKLLDDGGGKDWSESLLDSLKSLTSSSDGKSHNDHYSEWALSLIQADVVNKGNRDTKICIVDTGINLSHPAFDGVPITGDDNERWSWDRDTNGHGTLVAGVIAGFSRYVTDGSGRIQLHIVRGSGDDGQGYEFELYIALQQCIKANVDVINISLGSDFLSSLNDDLYHEIVNKHGIMLIAASGNDGDGTKHYPAAHPAGIAVSSVNENGEWSSFSNRGNFIELVGPGAAINGPTFGDSYTSRSGTSLASPFVAGAAAILRTHYDPKICPSVALRYALAINAVVPGAPTTTGINGNDMKNLDQFPGITRRDDNLDSFAFFASAGYSDNYDQGKCNNRYGNGIVKTRDALNWLRHYDCFSPVLSIIQDIKHKGVASSSRTVSIESMFASASVGPNEDRPWLSVNQDEGNEDDESGDRDFVFDSARLMTSAPSDQRIGEKGDDDHLEGPINIITSSDENIITSSNEDTIDGSSSEIVGESESDNDVNEAMYVMSLEKMLPWYERRGGGCYSG</sequence>
<dbReference type="GO" id="GO:0005615">
    <property type="term" value="C:extracellular space"/>
    <property type="evidence" value="ECO:0007669"/>
    <property type="project" value="TreeGrafter"/>
</dbReference>
<dbReference type="AlphaFoldDB" id="A0A1E7FAU1"/>
<evidence type="ECO:0000256" key="6">
    <source>
        <dbReference type="ARBA" id="ARBA00023619"/>
    </source>
</evidence>
<evidence type="ECO:0000256" key="2">
    <source>
        <dbReference type="ARBA" id="ARBA00022670"/>
    </source>
</evidence>
<dbReference type="InterPro" id="IPR050131">
    <property type="entry name" value="Peptidase_S8_subtilisin-like"/>
</dbReference>
<dbReference type="PRINTS" id="PR00723">
    <property type="entry name" value="SUBTILISIN"/>
</dbReference>
<dbReference type="InterPro" id="IPR023827">
    <property type="entry name" value="Peptidase_S8_Asp-AS"/>
</dbReference>
<feature type="active site" description="Charge relay system" evidence="7">
    <location>
        <position position="253"/>
    </location>
</feature>
<dbReference type="PROSITE" id="PS00138">
    <property type="entry name" value="SUBTILASE_SER"/>
    <property type="match status" value="1"/>
</dbReference>
<dbReference type="InterPro" id="IPR023828">
    <property type="entry name" value="Peptidase_S8_Ser-AS"/>
</dbReference>
<dbReference type="InterPro" id="IPR015500">
    <property type="entry name" value="Peptidase_S8_subtilisin-rel"/>
</dbReference>
<dbReference type="PANTHER" id="PTHR43806">
    <property type="entry name" value="PEPTIDASE S8"/>
    <property type="match status" value="1"/>
</dbReference>
<dbReference type="EMBL" id="KV784359">
    <property type="protein sequence ID" value="OEU15254.1"/>
    <property type="molecule type" value="Genomic_DNA"/>
</dbReference>
<keyword evidence="3 7" id="KW-0378">Hydrolase</keyword>
<dbReference type="InterPro" id="IPR036852">
    <property type="entry name" value="Peptidase_S8/S53_dom_sf"/>
</dbReference>
<dbReference type="PROSITE" id="PS00137">
    <property type="entry name" value="SUBTILASE_HIS"/>
    <property type="match status" value="1"/>
</dbReference>
<evidence type="ECO:0000256" key="1">
    <source>
        <dbReference type="ARBA" id="ARBA00011073"/>
    </source>
</evidence>
<evidence type="ECO:0000259" key="11">
    <source>
        <dbReference type="Pfam" id="PF00082"/>
    </source>
</evidence>
<dbReference type="Pfam" id="PF00082">
    <property type="entry name" value="Peptidase_S8"/>
    <property type="match status" value="1"/>
</dbReference>
<evidence type="ECO:0000256" key="8">
    <source>
        <dbReference type="RuleBase" id="RU003355"/>
    </source>
</evidence>
<dbReference type="OrthoDB" id="43334at2759"/>
<dbReference type="GO" id="GO:0006508">
    <property type="term" value="P:proteolysis"/>
    <property type="evidence" value="ECO:0007669"/>
    <property type="project" value="UniProtKB-KW"/>
</dbReference>
<keyword evidence="4 7" id="KW-0720">Serine protease</keyword>
<name>A0A1E7FAU1_9STRA</name>
<reference evidence="12 13" key="1">
    <citation type="submission" date="2016-09" db="EMBL/GenBank/DDBJ databases">
        <title>Extensive genetic diversity and differential bi-allelic expression allows diatom success in the polar Southern Ocean.</title>
        <authorList>
            <consortium name="DOE Joint Genome Institute"/>
            <person name="Mock T."/>
            <person name="Otillar R.P."/>
            <person name="Strauss J."/>
            <person name="Dupont C."/>
            <person name="Frickenhaus S."/>
            <person name="Maumus F."/>
            <person name="Mcmullan M."/>
            <person name="Sanges R."/>
            <person name="Schmutz J."/>
            <person name="Toseland A."/>
            <person name="Valas R."/>
            <person name="Veluchamy A."/>
            <person name="Ward B.J."/>
            <person name="Allen A."/>
            <person name="Barry K."/>
            <person name="Falciatore A."/>
            <person name="Ferrante M."/>
            <person name="Fortunato A.E."/>
            <person name="Gloeckner G."/>
            <person name="Gruber A."/>
            <person name="Hipkin R."/>
            <person name="Janech M."/>
            <person name="Kroth P."/>
            <person name="Leese F."/>
            <person name="Lindquist E."/>
            <person name="Lyon B.R."/>
            <person name="Martin J."/>
            <person name="Mayer C."/>
            <person name="Parker M."/>
            <person name="Quesneville H."/>
            <person name="Raymond J."/>
            <person name="Uhlig C."/>
            <person name="Valentin K.U."/>
            <person name="Worden A.Z."/>
            <person name="Armbrust E.V."/>
            <person name="Bowler C."/>
            <person name="Green B."/>
            <person name="Moulton V."/>
            <person name="Van Oosterhout C."/>
            <person name="Grigoriev I."/>
        </authorList>
    </citation>
    <scope>NUCLEOTIDE SEQUENCE [LARGE SCALE GENOMIC DNA]</scope>
    <source>
        <strain evidence="12 13">CCMP1102</strain>
    </source>
</reference>
<accession>A0A1E7FAU1</accession>
<feature type="signal peptide" evidence="10">
    <location>
        <begin position="1"/>
        <end position="24"/>
    </location>
</feature>
<comment type="catalytic activity">
    <reaction evidence="5">
        <text>Hydrolysis of proteins with broad specificity for peptide bonds, and a preference for a large uncharged residue in P1. Hydrolyzes peptide amides.</text>
        <dbReference type="EC" id="3.4.21.62"/>
    </reaction>
</comment>
<evidence type="ECO:0000313" key="12">
    <source>
        <dbReference type="EMBL" id="OEU15254.1"/>
    </source>
</evidence>
<dbReference type="KEGG" id="fcy:FRACYDRAFT_261596"/>
<comment type="similarity">
    <text evidence="1 7 8">Belongs to the peptidase S8 family.</text>
</comment>
<dbReference type="EC" id="3.4.21.62" evidence="6"/>
<evidence type="ECO:0000256" key="4">
    <source>
        <dbReference type="ARBA" id="ARBA00022825"/>
    </source>
</evidence>
<dbReference type="SUPFAM" id="SSF52743">
    <property type="entry name" value="Subtilisin-like"/>
    <property type="match status" value="1"/>
</dbReference>
<dbReference type="GO" id="GO:0004252">
    <property type="term" value="F:serine-type endopeptidase activity"/>
    <property type="evidence" value="ECO:0007669"/>
    <property type="project" value="UniProtKB-UniRule"/>
</dbReference>
<dbReference type="PANTHER" id="PTHR43806:SF11">
    <property type="entry name" value="CEREVISIN-RELATED"/>
    <property type="match status" value="1"/>
</dbReference>
<evidence type="ECO:0000256" key="5">
    <source>
        <dbReference type="ARBA" id="ARBA00023529"/>
    </source>
</evidence>
<feature type="active site" description="Charge relay system" evidence="7">
    <location>
        <position position="405"/>
    </location>
</feature>
<proteinExistence type="inferred from homology"/>
<evidence type="ECO:0000256" key="9">
    <source>
        <dbReference type="SAM" id="MobiDB-lite"/>
    </source>
</evidence>
<evidence type="ECO:0000256" key="10">
    <source>
        <dbReference type="SAM" id="SignalP"/>
    </source>
</evidence>
<keyword evidence="13" id="KW-1185">Reference proteome</keyword>
<gene>
    <name evidence="12" type="ORF">FRACYDRAFT_261596</name>
</gene>
<keyword evidence="10" id="KW-0732">Signal</keyword>
<feature type="region of interest" description="Disordered" evidence="9">
    <location>
        <begin position="618"/>
        <end position="640"/>
    </location>
</feature>
<dbReference type="InterPro" id="IPR000209">
    <property type="entry name" value="Peptidase_S8/S53_dom"/>
</dbReference>
<evidence type="ECO:0000256" key="3">
    <source>
        <dbReference type="ARBA" id="ARBA00022801"/>
    </source>
</evidence>
<feature type="domain" description="Peptidase S8/S53" evidence="11">
    <location>
        <begin position="213"/>
        <end position="499"/>
    </location>
</feature>
<keyword evidence="2 7" id="KW-0645">Protease</keyword>
<dbReference type="InParanoid" id="A0A1E7FAU1"/>
<feature type="active site" description="Charge relay system" evidence="7">
    <location>
        <position position="221"/>
    </location>
</feature>
<dbReference type="PROSITE" id="PS51892">
    <property type="entry name" value="SUBTILASE"/>
    <property type="match status" value="1"/>
</dbReference>
<feature type="chain" id="PRO_5009192895" description="subtilisin" evidence="10">
    <location>
        <begin position="25"/>
        <end position="668"/>
    </location>
</feature>
<evidence type="ECO:0000256" key="7">
    <source>
        <dbReference type="PROSITE-ProRule" id="PRU01240"/>
    </source>
</evidence>
<dbReference type="Proteomes" id="UP000095751">
    <property type="component" value="Unassembled WGS sequence"/>
</dbReference>
<dbReference type="Gene3D" id="3.40.50.200">
    <property type="entry name" value="Peptidase S8/S53 domain"/>
    <property type="match status" value="1"/>
</dbReference>
<dbReference type="PROSITE" id="PS00136">
    <property type="entry name" value="SUBTILASE_ASP"/>
    <property type="match status" value="1"/>
</dbReference>